<dbReference type="AlphaFoldDB" id="A0A0N8IBK0"/>
<sequence length="72" mass="7908">MKKAKDDALVGQLVRALGDVPKSRVCLRCETSFWSEGFGQRICSKCKASAEWRAAVPEGINQGRRRPGGRST</sequence>
<proteinExistence type="predicted"/>
<evidence type="ECO:0000313" key="2">
    <source>
        <dbReference type="Proteomes" id="UP000050471"/>
    </source>
</evidence>
<dbReference type="RefSeq" id="WP_139231319.1">
    <property type="nucleotide sequence ID" value="NZ_FPBS01000002.1"/>
</dbReference>
<organism evidence="1 2">
    <name type="scientific">Aliiroseovarius crassostreae</name>
    <dbReference type="NCBI Taxonomy" id="154981"/>
    <lineage>
        <taxon>Bacteria</taxon>
        <taxon>Pseudomonadati</taxon>
        <taxon>Pseudomonadota</taxon>
        <taxon>Alphaproteobacteria</taxon>
        <taxon>Rhodobacterales</taxon>
        <taxon>Paracoccaceae</taxon>
        <taxon>Aliiroseovarius</taxon>
    </lineage>
</organism>
<dbReference type="EMBL" id="LKBA01000006">
    <property type="protein sequence ID" value="KPN63323.1"/>
    <property type="molecule type" value="Genomic_DNA"/>
</dbReference>
<name>A0A0N8IBK0_9RHOB</name>
<dbReference type="Proteomes" id="UP000050471">
    <property type="component" value="Unassembled WGS sequence"/>
</dbReference>
<keyword evidence="2" id="KW-1185">Reference proteome</keyword>
<evidence type="ECO:0000313" key="1">
    <source>
        <dbReference type="EMBL" id="KPN63323.1"/>
    </source>
</evidence>
<comment type="caution">
    <text evidence="1">The sequence shown here is derived from an EMBL/GenBank/DDBJ whole genome shotgun (WGS) entry which is preliminary data.</text>
</comment>
<accession>A0A0N8IBK0</accession>
<reference evidence="1 2" key="1">
    <citation type="submission" date="2015-09" db="EMBL/GenBank/DDBJ databases">
        <title>Draft genome sequence of Aliiroseovarius crassostreae CV919-312TSm, the causative agent of Roseovarius Oyster Disease (formerly Juvenile Oyster Disease).</title>
        <authorList>
            <person name="Kessner L."/>
            <person name="Spinard E."/>
            <person name="Nelson D."/>
        </authorList>
    </citation>
    <scope>NUCLEOTIDE SEQUENCE [LARGE SCALE GENOMIC DNA]</scope>
    <source>
        <strain evidence="1 2">CV919-312</strain>
    </source>
</reference>
<dbReference type="OrthoDB" id="7361228at2"/>
<gene>
    <name evidence="1" type="ORF">AKJ29_11625</name>
</gene>
<protein>
    <submittedName>
        <fullName evidence="1">Uncharacterized protein</fullName>
    </submittedName>
</protein>